<protein>
    <recommendedName>
        <fullName evidence="4">DUF354 domain-containing protein</fullName>
    </recommendedName>
</protein>
<evidence type="ECO:0000313" key="2">
    <source>
        <dbReference type="EMBL" id="GEO08180.1"/>
    </source>
</evidence>
<dbReference type="AlphaFoldDB" id="A0A512B894"/>
<organism evidence="2 3">
    <name type="scientific">Segetibacter aerophilus</name>
    <dbReference type="NCBI Taxonomy" id="670293"/>
    <lineage>
        <taxon>Bacteria</taxon>
        <taxon>Pseudomonadati</taxon>
        <taxon>Bacteroidota</taxon>
        <taxon>Chitinophagia</taxon>
        <taxon>Chitinophagales</taxon>
        <taxon>Chitinophagaceae</taxon>
        <taxon>Segetibacter</taxon>
    </lineage>
</organism>
<keyword evidence="1" id="KW-0812">Transmembrane</keyword>
<sequence length="374" mass="43329">MTTDVVAVTATQLIIWLIIKTNVMGILVRKRKEKVLIDIKHPAQLNLFKGLSKQLKDENWDVTICYLKRGKLPKIIESEYAGFNTIPVGSSRGSKFSILWNGNVRRMFTFLDLIRKNRYDICVAASSIPLAMACKLSGTPIIQFYDDPERKKVNSLNERFSSQMFFPPIVEKTNKTSIFNCLKEWSYLSPKRFKPNPSILAKYNLTPYQYVFIREVSNKSFNYYNQEDAIICSFCKKIDANTKVVLSLEDKNYATKFPKSWIILEEPVEDIHSLIYYSRLVVSSGDSMAREGAMLGIQSVYCGIRKMKANELLIEQGILKHLPGEEAVTCINQTIDQPFNNTRQIEVRRRLLETWDDMNEFMRHQINQYKLVIK</sequence>
<evidence type="ECO:0008006" key="4">
    <source>
        <dbReference type="Google" id="ProtNLM"/>
    </source>
</evidence>
<dbReference type="Pfam" id="PF04007">
    <property type="entry name" value="DUF354"/>
    <property type="match status" value="1"/>
</dbReference>
<comment type="caution">
    <text evidence="2">The sequence shown here is derived from an EMBL/GenBank/DDBJ whole genome shotgun (WGS) entry which is preliminary data.</text>
</comment>
<keyword evidence="1" id="KW-1133">Transmembrane helix</keyword>
<dbReference type="EMBL" id="BJYT01000001">
    <property type="protein sequence ID" value="GEO08180.1"/>
    <property type="molecule type" value="Genomic_DNA"/>
</dbReference>
<evidence type="ECO:0000313" key="3">
    <source>
        <dbReference type="Proteomes" id="UP000321513"/>
    </source>
</evidence>
<dbReference type="SUPFAM" id="SSF53756">
    <property type="entry name" value="UDP-Glycosyltransferase/glycogen phosphorylase"/>
    <property type="match status" value="1"/>
</dbReference>
<feature type="transmembrane region" description="Helical" evidence="1">
    <location>
        <begin position="6"/>
        <end position="28"/>
    </location>
</feature>
<reference evidence="2 3" key="1">
    <citation type="submission" date="2019-07" db="EMBL/GenBank/DDBJ databases">
        <title>Whole genome shotgun sequence of Segetibacter aerophilus NBRC 106135.</title>
        <authorList>
            <person name="Hosoyama A."/>
            <person name="Uohara A."/>
            <person name="Ohji S."/>
            <person name="Ichikawa N."/>
        </authorList>
    </citation>
    <scope>NUCLEOTIDE SEQUENCE [LARGE SCALE GENOMIC DNA]</scope>
    <source>
        <strain evidence="2 3">NBRC 106135</strain>
    </source>
</reference>
<evidence type="ECO:0000256" key="1">
    <source>
        <dbReference type="SAM" id="Phobius"/>
    </source>
</evidence>
<dbReference type="PANTHER" id="PTHR39662">
    <property type="entry name" value="DUF354 DOMAIN-CONTAINING PROTEIN-RELATED"/>
    <property type="match status" value="1"/>
</dbReference>
<keyword evidence="1" id="KW-0472">Membrane</keyword>
<accession>A0A512B894</accession>
<dbReference type="InterPro" id="IPR007152">
    <property type="entry name" value="DUF354"/>
</dbReference>
<gene>
    <name evidence="2" type="ORF">SAE01_06760</name>
</gene>
<proteinExistence type="predicted"/>
<keyword evidence="3" id="KW-1185">Reference proteome</keyword>
<dbReference type="PANTHER" id="PTHR39662:SF1">
    <property type="entry name" value="DUF354 DOMAIN-CONTAINING PROTEIN"/>
    <property type="match status" value="1"/>
</dbReference>
<dbReference type="Proteomes" id="UP000321513">
    <property type="component" value="Unassembled WGS sequence"/>
</dbReference>
<name>A0A512B894_9BACT</name>